<dbReference type="RefSeq" id="WP_052830307.1">
    <property type="nucleotide sequence ID" value="NZ_CP007142.1"/>
</dbReference>
<dbReference type="KEGG" id="gsn:YC6258_03379"/>
<keyword evidence="2" id="KW-0808">Transferase</keyword>
<dbReference type="Proteomes" id="UP000032266">
    <property type="component" value="Chromosome"/>
</dbReference>
<dbReference type="EC" id="2.1.1.-" evidence="2"/>
<reference evidence="2 3" key="1">
    <citation type="submission" date="2014-01" db="EMBL/GenBank/DDBJ databases">
        <title>Full genme sequencing of cellulolytic bacterium Gynuella sunshinyii YC6258T gen. nov., sp. nov.</title>
        <authorList>
            <person name="Khan H."/>
            <person name="Chung E.J."/>
            <person name="Chung Y.R."/>
        </authorList>
    </citation>
    <scope>NUCLEOTIDE SEQUENCE [LARGE SCALE GENOMIC DNA]</scope>
    <source>
        <strain evidence="2 3">YC6258</strain>
    </source>
</reference>
<dbReference type="AlphaFoldDB" id="A0A0C5V7L4"/>
<keyword evidence="2" id="KW-0489">Methyltransferase</keyword>
<dbReference type="InterPro" id="IPR013216">
    <property type="entry name" value="Methyltransf_11"/>
</dbReference>
<dbReference type="EMBL" id="CP007142">
    <property type="protein sequence ID" value="AJQ95415.1"/>
    <property type="molecule type" value="Genomic_DNA"/>
</dbReference>
<dbReference type="STRING" id="1445510.YC6258_03379"/>
<keyword evidence="2" id="KW-0830">Ubiquinone</keyword>
<dbReference type="GO" id="GO:0008757">
    <property type="term" value="F:S-adenosylmethionine-dependent methyltransferase activity"/>
    <property type="evidence" value="ECO:0007669"/>
    <property type="project" value="InterPro"/>
</dbReference>
<name>A0A0C5V7L4_9GAMM</name>
<dbReference type="SUPFAM" id="SSF53335">
    <property type="entry name" value="S-adenosyl-L-methionine-dependent methyltransferases"/>
    <property type="match status" value="1"/>
</dbReference>
<organism evidence="2 3">
    <name type="scientific">Gynuella sunshinyii YC6258</name>
    <dbReference type="NCBI Taxonomy" id="1445510"/>
    <lineage>
        <taxon>Bacteria</taxon>
        <taxon>Pseudomonadati</taxon>
        <taxon>Pseudomonadota</taxon>
        <taxon>Gammaproteobacteria</taxon>
        <taxon>Oceanospirillales</taxon>
        <taxon>Saccharospirillaceae</taxon>
        <taxon>Gynuella</taxon>
    </lineage>
</organism>
<dbReference type="Gene3D" id="3.40.50.150">
    <property type="entry name" value="Vaccinia Virus protein VP39"/>
    <property type="match status" value="1"/>
</dbReference>
<accession>A0A0C5V7L4</accession>
<dbReference type="HOGENOM" id="CLU_075049_0_0_6"/>
<dbReference type="OrthoDB" id="6191410at2"/>
<evidence type="ECO:0000313" key="3">
    <source>
        <dbReference type="Proteomes" id="UP000032266"/>
    </source>
</evidence>
<gene>
    <name evidence="2" type="ORF">YC6258_03379</name>
</gene>
<protein>
    <submittedName>
        <fullName evidence="2">Methylase involved in ubiquinone/menaquinone biosynthesis</fullName>
        <ecNumber evidence="2">2.1.1.-</ecNumber>
    </submittedName>
</protein>
<dbReference type="GO" id="GO:0032259">
    <property type="term" value="P:methylation"/>
    <property type="evidence" value="ECO:0007669"/>
    <property type="project" value="UniProtKB-KW"/>
</dbReference>
<evidence type="ECO:0000259" key="1">
    <source>
        <dbReference type="Pfam" id="PF08241"/>
    </source>
</evidence>
<evidence type="ECO:0000313" key="2">
    <source>
        <dbReference type="EMBL" id="AJQ95415.1"/>
    </source>
</evidence>
<sequence length="265" mass="30111">MVSILAKPLKKISALAKMKPAIREALMHHWFDSDLGQELLRVERKCLDNIFKNKLGHHLIQIDSGLYAPLLSNPPIGCCTLYSQQENRAPCPLVRGVPEQLPFKPDSIDHIILHHTLDFCEAPYQTVREASIALMPNGHLVVVGFNPASLWLARKLRGTLISQVPWIGRFIRAGRVAEWLELLNLEVVEQYSLMHRPAFTRASTLRRFNWFDRAFRVLLPRAGAVYILVAQKRVAGLIHRNFEWLPQSSPKSPITAPEINSPKDV</sequence>
<proteinExistence type="predicted"/>
<dbReference type="Pfam" id="PF08241">
    <property type="entry name" value="Methyltransf_11"/>
    <property type="match status" value="1"/>
</dbReference>
<dbReference type="InterPro" id="IPR029063">
    <property type="entry name" value="SAM-dependent_MTases_sf"/>
</dbReference>
<feature type="domain" description="Methyltransferase type 11" evidence="1">
    <location>
        <begin position="87"/>
        <end position="142"/>
    </location>
</feature>
<keyword evidence="3" id="KW-1185">Reference proteome</keyword>